<keyword evidence="2" id="KW-0999">Mitochondrion inner membrane</keyword>
<dbReference type="InterPro" id="IPR001349">
    <property type="entry name" value="Cyt_c_oxidase_su6a"/>
</dbReference>
<dbReference type="OrthoDB" id="5947505at2759"/>
<evidence type="ECO:0000313" key="7">
    <source>
        <dbReference type="Proteomes" id="UP000238350"/>
    </source>
</evidence>
<dbReference type="EMBL" id="NDIQ01000021">
    <property type="protein sequence ID" value="PRT54261.1"/>
    <property type="molecule type" value="Genomic_DNA"/>
</dbReference>
<gene>
    <name evidence="6" type="ORF">B9G98_01881</name>
</gene>
<evidence type="ECO:0000256" key="4">
    <source>
        <dbReference type="ARBA" id="ARBA00023128"/>
    </source>
</evidence>
<keyword evidence="4" id="KW-0496">Mitochondrion</keyword>
<keyword evidence="5" id="KW-0472">Membrane</keyword>
<dbReference type="GO" id="GO:0005743">
    <property type="term" value="C:mitochondrial inner membrane"/>
    <property type="evidence" value="ECO:0007669"/>
    <property type="project" value="UniProtKB-SubCell"/>
</dbReference>
<comment type="subcellular location">
    <subcellularLocation>
        <location evidence="1">Mitochondrion inner membrane</location>
    </subcellularLocation>
</comment>
<evidence type="ECO:0000256" key="3">
    <source>
        <dbReference type="ARBA" id="ARBA00022946"/>
    </source>
</evidence>
<comment type="caution">
    <text evidence="6">The sequence shown here is derived from an EMBL/GenBank/DDBJ whole genome shotgun (WGS) entry which is preliminary data.</text>
</comment>
<dbReference type="RefSeq" id="XP_024664206.1">
    <property type="nucleotide sequence ID" value="XM_024808438.1"/>
</dbReference>
<evidence type="ECO:0000256" key="5">
    <source>
        <dbReference type="ARBA" id="ARBA00023136"/>
    </source>
</evidence>
<dbReference type="Proteomes" id="UP000238350">
    <property type="component" value="Unassembled WGS sequence"/>
</dbReference>
<protein>
    <submittedName>
        <fullName evidence="6">Cytochrome c oxidase subunit 6A, mitochondrial</fullName>
    </submittedName>
</protein>
<evidence type="ECO:0000313" key="6">
    <source>
        <dbReference type="EMBL" id="PRT54261.1"/>
    </source>
</evidence>
<dbReference type="InterPro" id="IPR036418">
    <property type="entry name" value="Cyt_c_oxidase_su6a_sf"/>
</dbReference>
<keyword evidence="7" id="KW-1185">Reference proteome</keyword>
<proteinExistence type="predicted"/>
<dbReference type="Gene3D" id="4.10.95.10">
    <property type="entry name" value="Cytochrome c oxidase, subunit VIa"/>
    <property type="match status" value="1"/>
</dbReference>
<dbReference type="SUPFAM" id="SSF81411">
    <property type="entry name" value="Mitochondrial cytochrome c oxidase subunit VIa"/>
    <property type="match status" value="1"/>
</dbReference>
<keyword evidence="3" id="KW-0809">Transit peptide</keyword>
<evidence type="ECO:0000256" key="1">
    <source>
        <dbReference type="ARBA" id="ARBA00004273"/>
    </source>
</evidence>
<dbReference type="STRING" id="45607.A0A2T0FGZ5"/>
<reference evidence="6 7" key="1">
    <citation type="submission" date="2017-04" db="EMBL/GenBank/DDBJ databases">
        <title>Genome sequencing of [Candida] sorbophila.</title>
        <authorList>
            <person name="Ahn J.O."/>
        </authorList>
    </citation>
    <scope>NUCLEOTIDE SEQUENCE [LARGE SCALE GENOMIC DNA]</scope>
    <source>
        <strain evidence="6 7">DS02</strain>
    </source>
</reference>
<evidence type="ECO:0000256" key="2">
    <source>
        <dbReference type="ARBA" id="ARBA00022792"/>
    </source>
</evidence>
<accession>A0A2T0FGZ5</accession>
<sequence>MYRRSAVGNLVFKRFNSRLVYQPNAERARAFKETYEQTTNHGKHSANTWRNISLACVPVMAACAWYVYGRESSHLSHVKVQSKQPDDAWPTEFEYQNVRSRKFFWGDGDKTLFWSWANHHKNN</sequence>
<name>A0A2T0FGZ5_9ASCO</name>
<organism evidence="6 7">
    <name type="scientific">Wickerhamiella sorbophila</name>
    <dbReference type="NCBI Taxonomy" id="45607"/>
    <lineage>
        <taxon>Eukaryota</taxon>
        <taxon>Fungi</taxon>
        <taxon>Dikarya</taxon>
        <taxon>Ascomycota</taxon>
        <taxon>Saccharomycotina</taxon>
        <taxon>Dipodascomycetes</taxon>
        <taxon>Dipodascales</taxon>
        <taxon>Trichomonascaceae</taxon>
        <taxon>Wickerhamiella</taxon>
    </lineage>
</organism>
<dbReference type="AlphaFoldDB" id="A0A2T0FGZ5"/>
<dbReference type="GeneID" id="36515629"/>
<dbReference type="Pfam" id="PF02046">
    <property type="entry name" value="COX6A"/>
    <property type="match status" value="1"/>
</dbReference>